<protein>
    <submittedName>
        <fullName evidence="1">Transposase subunit</fullName>
    </submittedName>
</protein>
<sequence length="72" mass="8049">MQKHGKDEVVLNKSYQELAEHYGTAILPARVRAPKDKAAVEGTVGIISTFILAALRNRQFLSLLELNEAIWD</sequence>
<comment type="caution">
    <text evidence="1">The sequence shown here is derived from an EMBL/GenBank/DDBJ whole genome shotgun (WGS) entry which is preliminary data.</text>
</comment>
<dbReference type="EMBL" id="AJWZ01006616">
    <property type="protein sequence ID" value="EKC59277.1"/>
    <property type="molecule type" value="Genomic_DNA"/>
</dbReference>
<organism evidence="1">
    <name type="scientific">human gut metagenome</name>
    <dbReference type="NCBI Taxonomy" id="408170"/>
    <lineage>
        <taxon>unclassified sequences</taxon>
        <taxon>metagenomes</taxon>
        <taxon>organismal metagenomes</taxon>
    </lineage>
</organism>
<evidence type="ECO:0000313" key="1">
    <source>
        <dbReference type="EMBL" id="EKC59277.1"/>
    </source>
</evidence>
<dbReference type="AlphaFoldDB" id="K1SER6"/>
<gene>
    <name evidence="1" type="ORF">OBE_09580</name>
</gene>
<accession>K1SER6</accession>
<proteinExistence type="predicted"/>
<reference evidence="1" key="1">
    <citation type="journal article" date="2013" name="Environ. Microbiol.">
        <title>Microbiota from the distal guts of lean and obese adolescents exhibit partial functional redundancy besides clear differences in community structure.</title>
        <authorList>
            <person name="Ferrer M."/>
            <person name="Ruiz A."/>
            <person name="Lanza F."/>
            <person name="Haange S.B."/>
            <person name="Oberbach A."/>
            <person name="Till H."/>
            <person name="Bargiela R."/>
            <person name="Campoy C."/>
            <person name="Segura M.T."/>
            <person name="Richter M."/>
            <person name="von Bergen M."/>
            <person name="Seifert J."/>
            <person name="Suarez A."/>
        </authorList>
    </citation>
    <scope>NUCLEOTIDE SEQUENCE</scope>
</reference>
<name>K1SER6_9ZZZZ</name>
<feature type="non-terminal residue" evidence="1">
    <location>
        <position position="72"/>
    </location>
</feature>